<dbReference type="PANTHER" id="PTHR47808">
    <property type="entry name" value="INNER NUCLEAR MEMBRANE PROTEIN HEH2-RELATED"/>
    <property type="match status" value="1"/>
</dbReference>
<feature type="region of interest" description="Disordered" evidence="7">
    <location>
        <begin position="1"/>
        <end position="130"/>
    </location>
</feature>
<evidence type="ECO:0000256" key="2">
    <source>
        <dbReference type="ARBA" id="ARBA00022553"/>
    </source>
</evidence>
<dbReference type="GO" id="GO:0005783">
    <property type="term" value="C:endoplasmic reticulum"/>
    <property type="evidence" value="ECO:0007669"/>
    <property type="project" value="TreeGrafter"/>
</dbReference>
<comment type="caution">
    <text evidence="10">The sequence shown here is derived from an EMBL/GenBank/DDBJ whole genome shotgun (WGS) entry which is preliminary data.</text>
</comment>
<sequence>MVSTRRAARASEAALPSTPSRAQQSAPRQQRRKTETPARIVFADDVSEDEEPPLEDEAEDIGARVSGSRSLASTPRITAQSKRSTPVVTKTEQRLYEADEHDRAQSPRRRSLANKARQSAAASPSTVTSDSIAEARKYLKENAAKPNMLRKNRPSAAAVGVTPRSRSNASSTLSASANFLLASLVPIIGLAWLWHNYQTYSIGYCDSASASSAEAKHASSPASHSSSAIDPRSNSILRELDKYDIALSESETGTATAYALDANVPWHLTLTPPSLRPTCSPCPPHARCQNGLMQGCSSREYALTGSSFLPKLPILKYMLPHDGRLPFSTLISKPADQDGKEGSFLPAFVRVPLQLLVARPAGWLFGVAHGPRCVPDTHKLFLALQVGDEIRRVMRERRGQKECGLLSYPAEAVKLDEKTLEHRLMTASSSSAKGVSKGRRWGRGSKADPVLDLKNVPHWPEPFIVSPQNAGDSEDGQTTGSIFTTNFQSYDTEDFTRFNASHGPGGYVRWDLLQQHYRDIRLADAEEAIKAGLVERLDPNELSCSSAPAGHGGEDEDGMAEQSGSDCFDELWELAMTDLQRPNGVLRFPVTGIPAGSASASNLDGVGNNPYTTPLLLSTTSIRSLSCSVRLTALSLLMNLLPVFGIAGVLVFLFKRGSKNRKEGREEAVIVNALREEVISSLRERARQAEETRGTAGGSSAAAEGEDADASALLGDLSIGADDVGQAYLPIAQLRDILLPAAAGHQDKSRMSSGGAVGDGRESLSARRARRVWAQVRKQVGSNSNVRTNSRPWKGESMLVWEWVGV</sequence>
<dbReference type="Pfam" id="PF09402">
    <property type="entry name" value="MSC"/>
    <property type="match status" value="2"/>
</dbReference>
<feature type="transmembrane region" description="Helical" evidence="8">
    <location>
        <begin position="631"/>
        <end position="654"/>
    </location>
</feature>
<dbReference type="EMBL" id="JAPDMZ010000008">
    <property type="protein sequence ID" value="KAK0557084.1"/>
    <property type="molecule type" value="Genomic_DNA"/>
</dbReference>
<feature type="region of interest" description="Disordered" evidence="7">
    <location>
        <begin position="685"/>
        <end position="704"/>
    </location>
</feature>
<keyword evidence="4 8" id="KW-1133">Transmembrane helix</keyword>
<evidence type="ECO:0000256" key="5">
    <source>
        <dbReference type="ARBA" id="ARBA00023136"/>
    </source>
</evidence>
<dbReference type="GO" id="GO:0005637">
    <property type="term" value="C:nuclear inner membrane"/>
    <property type="evidence" value="ECO:0007669"/>
    <property type="project" value="UniProtKB-SubCell"/>
</dbReference>
<evidence type="ECO:0000256" key="1">
    <source>
        <dbReference type="ARBA" id="ARBA00004540"/>
    </source>
</evidence>
<feature type="domain" description="Man1/Src1-like C-terminal" evidence="9">
    <location>
        <begin position="565"/>
        <end position="805"/>
    </location>
</feature>
<dbReference type="Proteomes" id="UP001176517">
    <property type="component" value="Unassembled WGS sequence"/>
</dbReference>
<evidence type="ECO:0000313" key="11">
    <source>
        <dbReference type="Proteomes" id="UP001176517"/>
    </source>
</evidence>
<evidence type="ECO:0000256" key="6">
    <source>
        <dbReference type="ARBA" id="ARBA00023242"/>
    </source>
</evidence>
<reference evidence="10" key="1">
    <citation type="journal article" date="2023" name="PhytoFront">
        <title>Draft Genome Resources of Seven Strains of Tilletia horrida, Causal Agent of Kernel Smut of Rice.</title>
        <authorList>
            <person name="Khanal S."/>
            <person name="Antony Babu S."/>
            <person name="Zhou X.G."/>
        </authorList>
    </citation>
    <scope>NUCLEOTIDE SEQUENCE</scope>
    <source>
        <strain evidence="10">TX6</strain>
    </source>
</reference>
<protein>
    <submittedName>
        <fullName evidence="10">Inner nuclear membrane protein enriched at telomere/subtelomere region</fullName>
    </submittedName>
</protein>
<comment type="subcellular location">
    <subcellularLocation>
        <location evidence="1">Nucleus inner membrane</location>
    </subcellularLocation>
</comment>
<feature type="region of interest" description="Disordered" evidence="7">
    <location>
        <begin position="143"/>
        <end position="167"/>
    </location>
</feature>
<dbReference type="AlphaFoldDB" id="A0AAN6JWP7"/>
<proteinExistence type="predicted"/>
<feature type="transmembrane region" description="Helical" evidence="8">
    <location>
        <begin position="173"/>
        <end position="194"/>
    </location>
</feature>
<feature type="compositionally biased region" description="Polar residues" evidence="7">
    <location>
        <begin position="67"/>
        <end position="90"/>
    </location>
</feature>
<organism evidence="10 11">
    <name type="scientific">Tilletia horrida</name>
    <dbReference type="NCBI Taxonomy" id="155126"/>
    <lineage>
        <taxon>Eukaryota</taxon>
        <taxon>Fungi</taxon>
        <taxon>Dikarya</taxon>
        <taxon>Basidiomycota</taxon>
        <taxon>Ustilaginomycotina</taxon>
        <taxon>Exobasidiomycetes</taxon>
        <taxon>Tilletiales</taxon>
        <taxon>Tilletiaceae</taxon>
        <taxon>Tilletia</taxon>
    </lineage>
</organism>
<dbReference type="InterPro" id="IPR041885">
    <property type="entry name" value="MAN1_winged_helix_dom"/>
</dbReference>
<name>A0AAN6JWP7_9BASI</name>
<dbReference type="GO" id="GO:0003682">
    <property type="term" value="F:chromatin binding"/>
    <property type="evidence" value="ECO:0007669"/>
    <property type="project" value="InterPro"/>
</dbReference>
<evidence type="ECO:0000259" key="9">
    <source>
        <dbReference type="Pfam" id="PF09402"/>
    </source>
</evidence>
<keyword evidence="11" id="KW-1185">Reference proteome</keyword>
<feature type="compositionally biased region" description="Acidic residues" evidence="7">
    <location>
        <begin position="45"/>
        <end position="60"/>
    </location>
</feature>
<keyword evidence="2" id="KW-0597">Phosphoprotein</keyword>
<feature type="region of interest" description="Disordered" evidence="7">
    <location>
        <begin position="542"/>
        <end position="562"/>
    </location>
</feature>
<dbReference type="PANTHER" id="PTHR47808:SF2">
    <property type="entry name" value="LEM DOMAIN-CONTAINING PROTEIN 2"/>
    <property type="match status" value="1"/>
</dbReference>
<evidence type="ECO:0000256" key="4">
    <source>
        <dbReference type="ARBA" id="ARBA00022989"/>
    </source>
</evidence>
<feature type="domain" description="Man1/Src1-like C-terminal" evidence="9">
    <location>
        <begin position="187"/>
        <end position="429"/>
    </location>
</feature>
<evidence type="ECO:0000256" key="8">
    <source>
        <dbReference type="SAM" id="Phobius"/>
    </source>
</evidence>
<dbReference type="Gene3D" id="1.10.10.1180">
    <property type="entry name" value="MAN1, winged-helix domain"/>
    <property type="match status" value="1"/>
</dbReference>
<dbReference type="InterPro" id="IPR044780">
    <property type="entry name" value="Heh2/Src1"/>
</dbReference>
<keyword evidence="3 8" id="KW-0812">Transmembrane</keyword>
<keyword evidence="5 8" id="KW-0472">Membrane</keyword>
<accession>A0AAN6JWP7</accession>
<evidence type="ECO:0000313" key="10">
    <source>
        <dbReference type="EMBL" id="KAK0557084.1"/>
    </source>
</evidence>
<evidence type="ECO:0000256" key="3">
    <source>
        <dbReference type="ARBA" id="ARBA00022692"/>
    </source>
</evidence>
<dbReference type="InterPro" id="IPR018996">
    <property type="entry name" value="Man1/Src1-like_C"/>
</dbReference>
<keyword evidence="6" id="KW-0539">Nucleus</keyword>
<feature type="compositionally biased region" description="Polar residues" evidence="7">
    <location>
        <begin position="116"/>
        <end position="130"/>
    </location>
</feature>
<evidence type="ECO:0000256" key="7">
    <source>
        <dbReference type="SAM" id="MobiDB-lite"/>
    </source>
</evidence>
<dbReference type="GO" id="GO:0034399">
    <property type="term" value="C:nuclear periphery"/>
    <property type="evidence" value="ECO:0007669"/>
    <property type="project" value="TreeGrafter"/>
</dbReference>
<feature type="compositionally biased region" description="Basic and acidic residues" evidence="7">
    <location>
        <begin position="91"/>
        <end position="105"/>
    </location>
</feature>
<gene>
    <name evidence="10" type="primary">SRC1</name>
    <name evidence="10" type="ORF">OC846_000731</name>
</gene>
<feature type="compositionally biased region" description="Low complexity" evidence="7">
    <location>
        <begin position="10"/>
        <end position="28"/>
    </location>
</feature>
<dbReference type="GO" id="GO:0071763">
    <property type="term" value="P:nuclear membrane organization"/>
    <property type="evidence" value="ECO:0007669"/>
    <property type="project" value="TreeGrafter"/>
</dbReference>